<reference evidence="1" key="1">
    <citation type="submission" date="2014-09" db="EMBL/GenBank/DDBJ databases">
        <authorList>
            <person name="Magalhaes I.L.F."/>
            <person name="Oliveira U."/>
            <person name="Santos F.R."/>
            <person name="Vidigal T.H.D.A."/>
            <person name="Brescovit A.D."/>
            <person name="Santos A.J."/>
        </authorList>
    </citation>
    <scope>NUCLEOTIDE SEQUENCE</scope>
    <source>
        <tissue evidence="1">Shoot tissue taken approximately 20 cm above the soil surface</tissue>
    </source>
</reference>
<proteinExistence type="predicted"/>
<evidence type="ECO:0000313" key="1">
    <source>
        <dbReference type="EMBL" id="JAD91580.1"/>
    </source>
</evidence>
<name>A0A0A9E0Z1_ARUDO</name>
<protein>
    <submittedName>
        <fullName evidence="1">Uncharacterized protein</fullName>
    </submittedName>
</protein>
<dbReference type="AlphaFoldDB" id="A0A0A9E0Z1"/>
<accession>A0A0A9E0Z1</accession>
<reference evidence="1" key="2">
    <citation type="journal article" date="2015" name="Data Brief">
        <title>Shoot transcriptome of the giant reed, Arundo donax.</title>
        <authorList>
            <person name="Barrero R.A."/>
            <person name="Guerrero F.D."/>
            <person name="Moolhuijzen P."/>
            <person name="Goolsby J.A."/>
            <person name="Tidwell J."/>
            <person name="Bellgard S.E."/>
            <person name="Bellgard M.I."/>
        </authorList>
    </citation>
    <scope>NUCLEOTIDE SEQUENCE</scope>
    <source>
        <tissue evidence="1">Shoot tissue taken approximately 20 cm above the soil surface</tissue>
    </source>
</reference>
<organism evidence="1">
    <name type="scientific">Arundo donax</name>
    <name type="common">Giant reed</name>
    <name type="synonym">Donax arundinaceus</name>
    <dbReference type="NCBI Taxonomy" id="35708"/>
    <lineage>
        <taxon>Eukaryota</taxon>
        <taxon>Viridiplantae</taxon>
        <taxon>Streptophyta</taxon>
        <taxon>Embryophyta</taxon>
        <taxon>Tracheophyta</taxon>
        <taxon>Spermatophyta</taxon>
        <taxon>Magnoliopsida</taxon>
        <taxon>Liliopsida</taxon>
        <taxon>Poales</taxon>
        <taxon>Poaceae</taxon>
        <taxon>PACMAD clade</taxon>
        <taxon>Arundinoideae</taxon>
        <taxon>Arundineae</taxon>
        <taxon>Arundo</taxon>
    </lineage>
</organism>
<sequence length="32" mass="3921">MWIKMTTCIQKVASEKFEMTRGNRNEAKDTWW</sequence>
<dbReference type="EMBL" id="GBRH01206315">
    <property type="protein sequence ID" value="JAD91580.1"/>
    <property type="molecule type" value="Transcribed_RNA"/>
</dbReference>